<evidence type="ECO:0000313" key="2">
    <source>
        <dbReference type="EMBL" id="KAK9721371.1"/>
    </source>
</evidence>
<dbReference type="InterPro" id="IPR050357">
    <property type="entry name" value="Arrestin_domain-protein"/>
</dbReference>
<dbReference type="InterPro" id="IPR014756">
    <property type="entry name" value="Ig_E-set"/>
</dbReference>
<feature type="domain" description="Arrestin C-terminal-like" evidence="1">
    <location>
        <begin position="158"/>
        <end position="294"/>
    </location>
</feature>
<dbReference type="PANTHER" id="PTHR11188">
    <property type="entry name" value="ARRESTIN DOMAIN CONTAINING PROTEIN"/>
    <property type="match status" value="1"/>
</dbReference>
<organism evidence="2 3">
    <name type="scientific">Basidiobolus ranarum</name>
    <dbReference type="NCBI Taxonomy" id="34480"/>
    <lineage>
        <taxon>Eukaryota</taxon>
        <taxon>Fungi</taxon>
        <taxon>Fungi incertae sedis</taxon>
        <taxon>Zoopagomycota</taxon>
        <taxon>Entomophthoromycotina</taxon>
        <taxon>Basidiobolomycetes</taxon>
        <taxon>Basidiobolales</taxon>
        <taxon>Basidiobolaceae</taxon>
        <taxon>Basidiobolus</taxon>
    </lineage>
</organism>
<dbReference type="EMBL" id="JASJQH010006982">
    <property type="protein sequence ID" value="KAK9721371.1"/>
    <property type="molecule type" value="Genomic_DNA"/>
</dbReference>
<proteinExistence type="predicted"/>
<evidence type="ECO:0000259" key="1">
    <source>
        <dbReference type="SMART" id="SM01017"/>
    </source>
</evidence>
<sequence>MWSTNSMNIHLDNNQIIFYGTSNTSSGHILRGYVLLDLHSLCSITSIELNLTGYSLLNSTCQNTFLKHRVQFLEEIHRSKDFYPGVYKYHFEFPLPGNLPESVDSCKGGSVKYLLTAVAKRLSIWGDFKAEKELIIQRTNSLDSENIGTPELLKLGEIPKQIAFCLHSPSTTYKSGAEVPLKIGIKTLNENTRIHRVQVSISESVGCRFNDEWVKPNKHQITDSTHNWNSTGNGMWVEPVVLKTSSKSHTIQPDCQNEFIQVEHHLEITISMSDENNVKKFILIKAPIKFVSNLDSTTDERLPSYESALVEPPCYSSASHQPQYLI</sequence>
<accession>A0ABR2W678</accession>
<gene>
    <name evidence="2" type="ORF">K7432_003478</name>
</gene>
<dbReference type="InterPro" id="IPR014752">
    <property type="entry name" value="Arrestin-like_C"/>
</dbReference>
<name>A0ABR2W678_9FUNG</name>
<dbReference type="Pfam" id="PF00339">
    <property type="entry name" value="Arrestin_N"/>
    <property type="match status" value="1"/>
</dbReference>
<keyword evidence="3" id="KW-1185">Reference proteome</keyword>
<protein>
    <recommendedName>
        <fullName evidence="1">Arrestin C-terminal-like domain-containing protein</fullName>
    </recommendedName>
</protein>
<dbReference type="SMART" id="SM01017">
    <property type="entry name" value="Arrestin_C"/>
    <property type="match status" value="1"/>
</dbReference>
<reference evidence="2 3" key="1">
    <citation type="submission" date="2023-04" db="EMBL/GenBank/DDBJ databases">
        <title>Genome of Basidiobolus ranarum AG-B5.</title>
        <authorList>
            <person name="Stajich J.E."/>
            <person name="Carter-House D."/>
            <person name="Gryganskyi A."/>
        </authorList>
    </citation>
    <scope>NUCLEOTIDE SEQUENCE [LARGE SCALE GENOMIC DNA]</scope>
    <source>
        <strain evidence="2 3">AG-B5</strain>
    </source>
</reference>
<dbReference type="Gene3D" id="2.60.40.640">
    <property type="match status" value="1"/>
</dbReference>
<dbReference type="Proteomes" id="UP001479436">
    <property type="component" value="Unassembled WGS sequence"/>
</dbReference>
<dbReference type="SUPFAM" id="SSF81296">
    <property type="entry name" value="E set domains"/>
    <property type="match status" value="1"/>
</dbReference>
<dbReference type="Pfam" id="PF02752">
    <property type="entry name" value="Arrestin_C"/>
    <property type="match status" value="1"/>
</dbReference>
<dbReference type="PANTHER" id="PTHR11188:SF17">
    <property type="entry name" value="FI21816P1"/>
    <property type="match status" value="1"/>
</dbReference>
<comment type="caution">
    <text evidence="2">The sequence shown here is derived from an EMBL/GenBank/DDBJ whole genome shotgun (WGS) entry which is preliminary data.</text>
</comment>
<evidence type="ECO:0000313" key="3">
    <source>
        <dbReference type="Proteomes" id="UP001479436"/>
    </source>
</evidence>
<dbReference type="InterPro" id="IPR011022">
    <property type="entry name" value="Arrestin_C-like"/>
</dbReference>
<dbReference type="InterPro" id="IPR011021">
    <property type="entry name" value="Arrestin-like_N"/>
</dbReference>